<dbReference type="RefSeq" id="XP_012894905.1">
    <property type="nucleotide sequence ID" value="XM_013039451.1"/>
</dbReference>
<dbReference type="OrthoDB" id="10461260at2759"/>
<accession>D8LX62</accession>
<name>D8LX62_BLAHO</name>
<keyword evidence="3" id="KW-1185">Reference proteome</keyword>
<gene>
    <name evidence="2" type="ORF">GSBLH_T00001109001</name>
</gene>
<sequence>MCRKVKTSDHFINPNSDTLFHVCDNCRYLRKTKYKKKRVRVELERPSSGLSRNRDSNGLRSTRNSSMSGRNFPSSARQIPVKEEIGGKLSPKKLAFTSVVPSRNWVEISDENHPNYVPKNRKVCIFTDAQYAVNHPYYRYQEVIYNNDEESVTVLHSSIPPTPQSLIFCCKTSAYGNRFAFYDRLWMNQS</sequence>
<protein>
    <submittedName>
        <fullName evidence="2">Uncharacterized protein</fullName>
    </submittedName>
</protein>
<evidence type="ECO:0000256" key="1">
    <source>
        <dbReference type="SAM" id="MobiDB-lite"/>
    </source>
</evidence>
<feature type="region of interest" description="Disordered" evidence="1">
    <location>
        <begin position="39"/>
        <end position="77"/>
    </location>
</feature>
<feature type="compositionally biased region" description="Polar residues" evidence="1">
    <location>
        <begin position="58"/>
        <end position="77"/>
    </location>
</feature>
<evidence type="ECO:0000313" key="3">
    <source>
        <dbReference type="Proteomes" id="UP000008312"/>
    </source>
</evidence>
<dbReference type="InParanoid" id="D8LX62"/>
<dbReference type="EMBL" id="FN668639">
    <property type="protein sequence ID" value="CBK20857.2"/>
    <property type="molecule type" value="Genomic_DNA"/>
</dbReference>
<evidence type="ECO:0000313" key="2">
    <source>
        <dbReference type="EMBL" id="CBK20857.2"/>
    </source>
</evidence>
<reference evidence="2" key="1">
    <citation type="submission" date="2010-02" db="EMBL/GenBank/DDBJ databases">
        <title>Sequencing and annotation of the Blastocystis hominis genome.</title>
        <authorList>
            <person name="Wincker P."/>
        </authorList>
    </citation>
    <scope>NUCLEOTIDE SEQUENCE</scope>
    <source>
        <strain evidence="2">Singapore isolate B</strain>
    </source>
</reference>
<proteinExistence type="predicted"/>
<dbReference type="GeneID" id="24918388"/>
<dbReference type="Proteomes" id="UP000008312">
    <property type="component" value="Unassembled WGS sequence"/>
</dbReference>
<dbReference type="AlphaFoldDB" id="D8LX62"/>
<organism evidence="2">
    <name type="scientific">Blastocystis hominis</name>
    <dbReference type="NCBI Taxonomy" id="12968"/>
    <lineage>
        <taxon>Eukaryota</taxon>
        <taxon>Sar</taxon>
        <taxon>Stramenopiles</taxon>
        <taxon>Bigyra</taxon>
        <taxon>Opalozoa</taxon>
        <taxon>Opalinata</taxon>
        <taxon>Blastocystidae</taxon>
        <taxon>Blastocystis</taxon>
    </lineage>
</organism>